<dbReference type="Gene3D" id="3.30.930.10">
    <property type="entry name" value="Bira Bifunctional Protein, Domain 2"/>
    <property type="match status" value="1"/>
</dbReference>
<sequence>MIDDIKELKNLRDLIEKASSREALDSIFKKWREEVLVPLRSRIFQSRMVEEKKTLGLQFQEISKFAQNLYDDRKRKLSAWAQPFYHARECAVKENRQLLHQSNNLFGELITDIFRFLQSYNFSLFEESEIVKVSSNFDSLLISPEHPARASSDSFFLDDIRPIKYGEPMMLRTHTTTSTLKLLDRNKGVSFRGASVGSVYRKEDNNSTHLSQFTQLDLVWVDQSLTLSDLRNWIETLLFELFKTEARNYRLRLSYFPFTSPSYEVDLSCTCKLEKQCSLCKGTGWIEILGCGFLRKEILEKTHPGKVSIAAGLGLERIAMVKFRLSDIRDLYKNDLDALTIHR</sequence>
<name>G8C2M0_9MOLU</name>
<organism evidence="9">
    <name type="scientific">Candidatus Mycoplasma haematominutum 'Birmingham 1'</name>
    <dbReference type="NCBI Taxonomy" id="1116213"/>
    <lineage>
        <taxon>Bacteria</taxon>
        <taxon>Bacillati</taxon>
        <taxon>Mycoplasmatota</taxon>
        <taxon>Mollicutes</taxon>
        <taxon>Mycoplasmataceae</taxon>
        <taxon>Mycoplasma</taxon>
    </lineage>
</organism>
<reference evidence="9" key="2">
    <citation type="submission" date="2011-11" db="EMBL/GenBank/DDBJ databases">
        <authorList>
            <person name="Barker E."/>
        </authorList>
    </citation>
    <scope>NUCLEOTIDE SEQUENCE</scope>
    <source>
        <strain evidence="9">Birmingham 1</strain>
    </source>
</reference>
<comment type="catalytic activity">
    <reaction evidence="7">
        <text>tRNA(Phe) + L-phenylalanine + ATP = L-phenylalanyl-tRNA(Phe) + AMP + diphosphate + H(+)</text>
        <dbReference type="Rhea" id="RHEA:19413"/>
        <dbReference type="Rhea" id="RHEA-COMP:9668"/>
        <dbReference type="Rhea" id="RHEA-COMP:9699"/>
        <dbReference type="ChEBI" id="CHEBI:15378"/>
        <dbReference type="ChEBI" id="CHEBI:30616"/>
        <dbReference type="ChEBI" id="CHEBI:33019"/>
        <dbReference type="ChEBI" id="CHEBI:58095"/>
        <dbReference type="ChEBI" id="CHEBI:78442"/>
        <dbReference type="ChEBI" id="CHEBI:78531"/>
        <dbReference type="ChEBI" id="CHEBI:456215"/>
        <dbReference type="EC" id="6.1.1.20"/>
    </reaction>
</comment>
<keyword evidence="5" id="KW-0648">Protein biosynthesis</keyword>
<dbReference type="InterPro" id="IPR045864">
    <property type="entry name" value="aa-tRNA-synth_II/BPL/LPL"/>
</dbReference>
<reference evidence="9" key="1">
    <citation type="submission" date="2011-11" db="EMBL/GenBank/DDBJ databases">
        <title>Complete genome sequence of Candidatus Mycoplasma haemominutum.</title>
        <authorList>
            <person name="Barker E.N."/>
            <person name="Darby A.C."/>
            <person name="Helps C.R."/>
            <person name="Peters I.R."/>
            <person name="Hughes M.A."/>
            <person name="Radford A.D."/>
            <person name="Novacco M."/>
            <person name="Boretti F."/>
            <person name="Hofmann-Lehmann R."/>
            <person name="Tasker S."/>
        </authorList>
    </citation>
    <scope>NUCLEOTIDE SEQUENCE</scope>
    <source>
        <strain evidence="9">Birmingham 1</strain>
    </source>
</reference>
<dbReference type="GO" id="GO:0006432">
    <property type="term" value="P:phenylalanyl-tRNA aminoacylation"/>
    <property type="evidence" value="ECO:0007669"/>
    <property type="project" value="TreeGrafter"/>
</dbReference>
<dbReference type="HOGENOM" id="CLU_025086_0_1_14"/>
<dbReference type="AlphaFoldDB" id="G8C2M0"/>
<keyword evidence="3" id="KW-0547">Nucleotide-binding</keyword>
<evidence type="ECO:0000313" key="9">
    <source>
        <dbReference type="EMBL" id="CCE66568.1"/>
    </source>
</evidence>
<dbReference type="GO" id="GO:0005737">
    <property type="term" value="C:cytoplasm"/>
    <property type="evidence" value="ECO:0007669"/>
    <property type="project" value="TreeGrafter"/>
</dbReference>
<protein>
    <recommendedName>
        <fullName evidence="1">phenylalanine--tRNA ligase</fullName>
        <ecNumber evidence="1">6.1.1.20</ecNumber>
    </recommendedName>
</protein>
<keyword evidence="2 9" id="KW-0436">Ligase</keyword>
<feature type="domain" description="Aminoacyl-transfer RNA synthetases class-II family profile" evidence="8">
    <location>
        <begin position="96"/>
        <end position="321"/>
    </location>
</feature>
<dbReference type="GO" id="GO:0005524">
    <property type="term" value="F:ATP binding"/>
    <property type="evidence" value="ECO:0007669"/>
    <property type="project" value="UniProtKB-KW"/>
</dbReference>
<evidence type="ECO:0000256" key="2">
    <source>
        <dbReference type="ARBA" id="ARBA00022598"/>
    </source>
</evidence>
<gene>
    <name evidence="9" type="primary">pheS</name>
    <name evidence="9" type="ORF">MHM_00500</name>
</gene>
<dbReference type="PATRIC" id="fig|1116213.3.peg.49"/>
<dbReference type="EC" id="6.1.1.20" evidence="1"/>
<dbReference type="KEGG" id="mhb:MHM_00500"/>
<evidence type="ECO:0000256" key="5">
    <source>
        <dbReference type="ARBA" id="ARBA00022917"/>
    </source>
</evidence>
<accession>G8C2M0</accession>
<dbReference type="InterPro" id="IPR006195">
    <property type="entry name" value="aa-tRNA-synth_II"/>
</dbReference>
<evidence type="ECO:0000256" key="3">
    <source>
        <dbReference type="ARBA" id="ARBA00022741"/>
    </source>
</evidence>
<dbReference type="EMBL" id="HE613254">
    <property type="protein sequence ID" value="CCE66568.1"/>
    <property type="molecule type" value="Genomic_DNA"/>
</dbReference>
<keyword evidence="6 9" id="KW-0030">Aminoacyl-tRNA synthetase</keyword>
<evidence type="ECO:0000256" key="7">
    <source>
        <dbReference type="ARBA" id="ARBA00049255"/>
    </source>
</evidence>
<dbReference type="GO" id="GO:0000049">
    <property type="term" value="F:tRNA binding"/>
    <property type="evidence" value="ECO:0007669"/>
    <property type="project" value="InterPro"/>
</dbReference>
<dbReference type="SUPFAM" id="SSF55681">
    <property type="entry name" value="Class II aaRS and biotin synthetases"/>
    <property type="match status" value="1"/>
</dbReference>
<keyword evidence="4" id="KW-0067">ATP-binding</keyword>
<dbReference type="PANTHER" id="PTHR11538:SF41">
    <property type="entry name" value="PHENYLALANINE--TRNA LIGASE, MITOCHONDRIAL"/>
    <property type="match status" value="1"/>
</dbReference>
<evidence type="ECO:0000256" key="6">
    <source>
        <dbReference type="ARBA" id="ARBA00023146"/>
    </source>
</evidence>
<dbReference type="Pfam" id="PF01409">
    <property type="entry name" value="tRNA-synt_2d"/>
    <property type="match status" value="1"/>
</dbReference>
<dbReference type="GO" id="GO:0004826">
    <property type="term" value="F:phenylalanine-tRNA ligase activity"/>
    <property type="evidence" value="ECO:0007669"/>
    <property type="project" value="UniProtKB-EC"/>
</dbReference>
<dbReference type="OrthoDB" id="9800719at2"/>
<proteinExistence type="predicted"/>
<evidence type="ECO:0000259" key="8">
    <source>
        <dbReference type="PROSITE" id="PS50862"/>
    </source>
</evidence>
<evidence type="ECO:0000256" key="4">
    <source>
        <dbReference type="ARBA" id="ARBA00022840"/>
    </source>
</evidence>
<dbReference type="PANTHER" id="PTHR11538">
    <property type="entry name" value="PHENYLALANYL-TRNA SYNTHETASE"/>
    <property type="match status" value="1"/>
</dbReference>
<dbReference type="InterPro" id="IPR002319">
    <property type="entry name" value="Phenylalanyl-tRNA_Synthase"/>
</dbReference>
<evidence type="ECO:0000256" key="1">
    <source>
        <dbReference type="ARBA" id="ARBA00012814"/>
    </source>
</evidence>
<dbReference type="PROSITE" id="PS50862">
    <property type="entry name" value="AA_TRNA_LIGASE_II"/>
    <property type="match status" value="1"/>
</dbReference>